<evidence type="ECO:0000256" key="4">
    <source>
        <dbReference type="PROSITE-ProRule" id="PRU00473"/>
    </source>
</evidence>
<keyword evidence="6" id="KW-0732">Signal</keyword>
<dbReference type="InterPro" id="IPR036737">
    <property type="entry name" value="OmpA-like_sf"/>
</dbReference>
<gene>
    <name evidence="8" type="primary">ompA_1</name>
    <name evidence="8" type="ORF">LMG32289_01893</name>
</gene>
<dbReference type="PANTHER" id="PTHR30329:SF21">
    <property type="entry name" value="LIPOPROTEIN YIAD-RELATED"/>
    <property type="match status" value="1"/>
</dbReference>
<dbReference type="SUPFAM" id="SSF103088">
    <property type="entry name" value="OmpA-like"/>
    <property type="match status" value="1"/>
</dbReference>
<proteinExistence type="predicted"/>
<evidence type="ECO:0000256" key="5">
    <source>
        <dbReference type="SAM" id="MobiDB-lite"/>
    </source>
</evidence>
<reference evidence="8 9" key="1">
    <citation type="submission" date="2021-08" db="EMBL/GenBank/DDBJ databases">
        <authorList>
            <person name="Peeters C."/>
        </authorList>
    </citation>
    <scope>NUCLEOTIDE SEQUENCE [LARGE SCALE GENOMIC DNA]</scope>
    <source>
        <strain evidence="8 9">LMG 32289</strain>
    </source>
</reference>
<comment type="caution">
    <text evidence="8">The sequence shown here is derived from an EMBL/GenBank/DDBJ whole genome shotgun (WGS) entry which is preliminary data.</text>
</comment>
<evidence type="ECO:0000313" key="8">
    <source>
        <dbReference type="EMBL" id="CAG9169876.1"/>
    </source>
</evidence>
<dbReference type="RefSeq" id="WP_223985504.1">
    <property type="nucleotide sequence ID" value="NZ_CAJZAG010000003.1"/>
</dbReference>
<dbReference type="EMBL" id="CAJZAG010000003">
    <property type="protein sequence ID" value="CAG9169876.1"/>
    <property type="molecule type" value="Genomic_DNA"/>
</dbReference>
<protein>
    <submittedName>
        <fullName evidence="8">Outer membrane protein A</fullName>
    </submittedName>
</protein>
<dbReference type="PROSITE" id="PS51123">
    <property type="entry name" value="OMPA_2"/>
    <property type="match status" value="1"/>
</dbReference>
<evidence type="ECO:0000256" key="3">
    <source>
        <dbReference type="ARBA" id="ARBA00023237"/>
    </source>
</evidence>
<dbReference type="InterPro" id="IPR050330">
    <property type="entry name" value="Bact_OuterMem_StrucFunc"/>
</dbReference>
<dbReference type="PRINTS" id="PR01021">
    <property type="entry name" value="OMPADOMAIN"/>
</dbReference>
<sequence length="310" mass="32309">MSWLMVTLTRSLPEVVGLLLACRLMVPAPAWAQASVAPDAGDGLYASAPPPITTQAQIVIFRPPSTSAITRTEPAHIYIDGKFHAALMPNGFTRFCVAPGRHTIESILDDAPTYSGKSQPGAHVDLRGGQTYFAGVQEGEGGHARAYSRAEAEARLEGTLAQRRVISRASAVVPCEAGIVVASLPPVVGVEVHFGFARSDAAAIDSAGQAALRDLVARLADDSSGVGQVLVRGHADRIGTEAVNRSLSAARARTVRQMLISAGLSARLITITAAGSSEPSVKCPGSGPSSSRIDCNTPNRRVEVRIAGSD</sequence>
<feature type="compositionally biased region" description="Polar residues" evidence="5">
    <location>
        <begin position="287"/>
        <end position="296"/>
    </location>
</feature>
<dbReference type="CDD" id="cd07185">
    <property type="entry name" value="OmpA_C-like"/>
    <property type="match status" value="1"/>
</dbReference>
<evidence type="ECO:0000256" key="2">
    <source>
        <dbReference type="ARBA" id="ARBA00023136"/>
    </source>
</evidence>
<keyword evidence="2 4" id="KW-0472">Membrane</keyword>
<dbReference type="Gene3D" id="3.30.1330.60">
    <property type="entry name" value="OmpA-like domain"/>
    <property type="match status" value="1"/>
</dbReference>
<keyword evidence="9" id="KW-1185">Reference proteome</keyword>
<dbReference type="Proteomes" id="UP000706525">
    <property type="component" value="Unassembled WGS sequence"/>
</dbReference>
<evidence type="ECO:0000256" key="1">
    <source>
        <dbReference type="ARBA" id="ARBA00004442"/>
    </source>
</evidence>
<dbReference type="InterPro" id="IPR006664">
    <property type="entry name" value="OMP_bac"/>
</dbReference>
<organism evidence="8 9">
    <name type="scientific">Cupriavidus pampae</name>
    <dbReference type="NCBI Taxonomy" id="659251"/>
    <lineage>
        <taxon>Bacteria</taxon>
        <taxon>Pseudomonadati</taxon>
        <taxon>Pseudomonadota</taxon>
        <taxon>Betaproteobacteria</taxon>
        <taxon>Burkholderiales</taxon>
        <taxon>Burkholderiaceae</taxon>
        <taxon>Cupriavidus</taxon>
    </lineage>
</organism>
<dbReference type="PANTHER" id="PTHR30329">
    <property type="entry name" value="STATOR ELEMENT OF FLAGELLAR MOTOR COMPLEX"/>
    <property type="match status" value="1"/>
</dbReference>
<name>A0ABN7YCC6_9BURK</name>
<keyword evidence="3" id="KW-0998">Cell outer membrane</keyword>
<feature type="signal peptide" evidence="6">
    <location>
        <begin position="1"/>
        <end position="32"/>
    </location>
</feature>
<dbReference type="InterPro" id="IPR006665">
    <property type="entry name" value="OmpA-like"/>
</dbReference>
<feature type="chain" id="PRO_5046845231" evidence="6">
    <location>
        <begin position="33"/>
        <end position="310"/>
    </location>
</feature>
<comment type="subcellular location">
    <subcellularLocation>
        <location evidence="1">Cell outer membrane</location>
    </subcellularLocation>
</comment>
<feature type="domain" description="OmpA-like" evidence="7">
    <location>
        <begin position="181"/>
        <end position="310"/>
    </location>
</feature>
<evidence type="ECO:0000259" key="7">
    <source>
        <dbReference type="PROSITE" id="PS51123"/>
    </source>
</evidence>
<evidence type="ECO:0000256" key="6">
    <source>
        <dbReference type="SAM" id="SignalP"/>
    </source>
</evidence>
<accession>A0ABN7YCC6</accession>
<dbReference type="Pfam" id="PF00691">
    <property type="entry name" value="OmpA"/>
    <property type="match status" value="1"/>
</dbReference>
<feature type="region of interest" description="Disordered" evidence="5">
    <location>
        <begin position="277"/>
        <end position="296"/>
    </location>
</feature>
<evidence type="ECO:0000313" key="9">
    <source>
        <dbReference type="Proteomes" id="UP000706525"/>
    </source>
</evidence>